<evidence type="ECO:0000313" key="2">
    <source>
        <dbReference type="EMBL" id="TQM75777.1"/>
    </source>
</evidence>
<sequence length="306" mass="34137">MSSRSLAPEEAAFYTAQSVFSDPGVFAPRYADLPAEPVRLAEAARGLLIHRLEGGIFGYEIPRDRLHKDAETRYVDDILRIILDRDDAPLHRPRAIADRFVGVCRDFALLFCSFLRHVGVPARLRIGFADYLGPAGLHYDHVVTEYWDADRGWLLADAQLLDPRVAAAHGIDFDPMDVPRDRFLVSGVAWRSVRAGEADPDTFGLTEVGTGEWWLPRNVRLDLAAINRAETLLWDWWGPDPGPFGTMTDALRELFDEAALLTGDEVPFAAARERFTARDDLRPPSTVVTWGLYHGPAEVTLRSASG</sequence>
<dbReference type="InterPro" id="IPR038765">
    <property type="entry name" value="Papain-like_cys_pep_sf"/>
</dbReference>
<dbReference type="Proteomes" id="UP000319213">
    <property type="component" value="Unassembled WGS sequence"/>
</dbReference>
<accession>A0A543IYZ1</accession>
<evidence type="ECO:0000313" key="3">
    <source>
        <dbReference type="Proteomes" id="UP000319213"/>
    </source>
</evidence>
<reference evidence="2 3" key="1">
    <citation type="submission" date="2019-06" db="EMBL/GenBank/DDBJ databases">
        <title>Sequencing the genomes of 1000 actinobacteria strains.</title>
        <authorList>
            <person name="Klenk H.-P."/>
        </authorList>
    </citation>
    <scope>NUCLEOTIDE SEQUENCE [LARGE SCALE GENOMIC DNA]</scope>
    <source>
        <strain evidence="2 3">DSM 43186</strain>
    </source>
</reference>
<dbReference type="OrthoDB" id="148799at2"/>
<keyword evidence="3" id="KW-1185">Reference proteome</keyword>
<gene>
    <name evidence="2" type="ORF">FHX40_2495</name>
</gene>
<dbReference type="RefSeq" id="WP_142259742.1">
    <property type="nucleotide sequence ID" value="NZ_BMPV01000001.1"/>
</dbReference>
<feature type="domain" description="Transglutaminase-like" evidence="1">
    <location>
        <begin position="96"/>
        <end position="160"/>
    </location>
</feature>
<dbReference type="InterPro" id="IPR002931">
    <property type="entry name" value="Transglutaminase-like"/>
</dbReference>
<dbReference type="Pfam" id="PF01841">
    <property type="entry name" value="Transglut_core"/>
    <property type="match status" value="1"/>
</dbReference>
<proteinExistence type="predicted"/>
<comment type="caution">
    <text evidence="2">The sequence shown here is derived from an EMBL/GenBank/DDBJ whole genome shotgun (WGS) entry which is preliminary data.</text>
</comment>
<dbReference type="SMART" id="SM00460">
    <property type="entry name" value="TGc"/>
    <property type="match status" value="1"/>
</dbReference>
<protein>
    <submittedName>
        <fullName evidence="2">Transglutaminase superfamily protein</fullName>
    </submittedName>
</protein>
<name>A0A543IYZ1_9ACTN</name>
<dbReference type="Gene3D" id="3.10.620.30">
    <property type="match status" value="1"/>
</dbReference>
<dbReference type="SUPFAM" id="SSF54001">
    <property type="entry name" value="Cysteine proteinases"/>
    <property type="match status" value="1"/>
</dbReference>
<organism evidence="2 3">
    <name type="scientific">Thermopolyspora flexuosa</name>
    <dbReference type="NCBI Taxonomy" id="103836"/>
    <lineage>
        <taxon>Bacteria</taxon>
        <taxon>Bacillati</taxon>
        <taxon>Actinomycetota</taxon>
        <taxon>Actinomycetes</taxon>
        <taxon>Streptosporangiales</taxon>
        <taxon>Streptosporangiaceae</taxon>
        <taxon>Thermopolyspora</taxon>
    </lineage>
</organism>
<dbReference type="AlphaFoldDB" id="A0A543IYZ1"/>
<dbReference type="EMBL" id="VFPQ01000001">
    <property type="protein sequence ID" value="TQM75777.1"/>
    <property type="molecule type" value="Genomic_DNA"/>
</dbReference>
<evidence type="ECO:0000259" key="1">
    <source>
        <dbReference type="SMART" id="SM00460"/>
    </source>
</evidence>